<dbReference type="Proteomes" id="UP000656042">
    <property type="component" value="Unassembled WGS sequence"/>
</dbReference>
<organism evidence="1 2">
    <name type="scientific">Mangrovihabitans endophyticus</name>
    <dbReference type="NCBI Taxonomy" id="1751298"/>
    <lineage>
        <taxon>Bacteria</taxon>
        <taxon>Bacillati</taxon>
        <taxon>Actinomycetota</taxon>
        <taxon>Actinomycetes</taxon>
        <taxon>Micromonosporales</taxon>
        <taxon>Micromonosporaceae</taxon>
        <taxon>Mangrovihabitans</taxon>
    </lineage>
</organism>
<gene>
    <name evidence="1" type="ORF">GCM10012284_30560</name>
</gene>
<reference evidence="1" key="1">
    <citation type="journal article" date="2014" name="Int. J. Syst. Evol. Microbiol.">
        <title>Complete genome sequence of Corynebacterium casei LMG S-19264T (=DSM 44701T), isolated from a smear-ripened cheese.</title>
        <authorList>
            <consortium name="US DOE Joint Genome Institute (JGI-PGF)"/>
            <person name="Walter F."/>
            <person name="Albersmeier A."/>
            <person name="Kalinowski J."/>
            <person name="Ruckert C."/>
        </authorList>
    </citation>
    <scope>NUCLEOTIDE SEQUENCE</scope>
    <source>
        <strain evidence="1">CGMCC 4.7299</strain>
    </source>
</reference>
<accession>A0A8J3FNM2</accession>
<dbReference type="EMBL" id="BMMX01000011">
    <property type="protein sequence ID" value="GGK94409.1"/>
    <property type="molecule type" value="Genomic_DNA"/>
</dbReference>
<protein>
    <submittedName>
        <fullName evidence="1">Uncharacterized protein</fullName>
    </submittedName>
</protein>
<comment type="caution">
    <text evidence="1">The sequence shown here is derived from an EMBL/GenBank/DDBJ whole genome shotgun (WGS) entry which is preliminary data.</text>
</comment>
<evidence type="ECO:0000313" key="2">
    <source>
        <dbReference type="Proteomes" id="UP000656042"/>
    </source>
</evidence>
<name>A0A8J3FNM2_9ACTN</name>
<dbReference type="AlphaFoldDB" id="A0A8J3FNM2"/>
<sequence length="56" mass="6377">MPIPPVLKSGESGQKHLFRYSPDAGRYTVIDGERWRIADGNDRVERAPRLPEQGKE</sequence>
<evidence type="ECO:0000313" key="1">
    <source>
        <dbReference type="EMBL" id="GGK94409.1"/>
    </source>
</evidence>
<proteinExistence type="predicted"/>
<keyword evidence="2" id="KW-1185">Reference proteome</keyword>
<reference evidence="1" key="2">
    <citation type="submission" date="2020-09" db="EMBL/GenBank/DDBJ databases">
        <authorList>
            <person name="Sun Q."/>
            <person name="Zhou Y."/>
        </authorList>
    </citation>
    <scope>NUCLEOTIDE SEQUENCE</scope>
    <source>
        <strain evidence="1">CGMCC 4.7299</strain>
    </source>
</reference>